<comment type="caution">
    <text evidence="3">The sequence shown here is derived from an EMBL/GenBank/DDBJ whole genome shotgun (WGS) entry which is preliminary data.</text>
</comment>
<dbReference type="EMBL" id="QNRK01000012">
    <property type="protein sequence ID" value="RBP13111.1"/>
    <property type="molecule type" value="Genomic_DNA"/>
</dbReference>
<evidence type="ECO:0000256" key="1">
    <source>
        <dbReference type="SAM" id="MobiDB-lite"/>
    </source>
</evidence>
<organism evidence="3 4">
    <name type="scientific">Roseiarcus fermentans</name>
    <dbReference type="NCBI Taxonomy" id="1473586"/>
    <lineage>
        <taxon>Bacteria</taxon>
        <taxon>Pseudomonadati</taxon>
        <taxon>Pseudomonadota</taxon>
        <taxon>Alphaproteobacteria</taxon>
        <taxon>Hyphomicrobiales</taxon>
        <taxon>Roseiarcaceae</taxon>
        <taxon>Roseiarcus</taxon>
    </lineage>
</organism>
<reference evidence="3 4" key="1">
    <citation type="submission" date="2018-06" db="EMBL/GenBank/DDBJ databases">
        <title>Genomic Encyclopedia of Type Strains, Phase IV (KMG-IV): sequencing the most valuable type-strain genomes for metagenomic binning, comparative biology and taxonomic classification.</title>
        <authorList>
            <person name="Goeker M."/>
        </authorList>
    </citation>
    <scope>NUCLEOTIDE SEQUENCE [LARGE SCALE GENOMIC DNA]</scope>
    <source>
        <strain evidence="3 4">DSM 24875</strain>
    </source>
</reference>
<dbReference type="AlphaFoldDB" id="A0A366FES9"/>
<feature type="region of interest" description="Disordered" evidence="1">
    <location>
        <begin position="113"/>
        <end position="157"/>
    </location>
</feature>
<protein>
    <submittedName>
        <fullName evidence="3">Uncharacterized protein</fullName>
    </submittedName>
</protein>
<evidence type="ECO:0000256" key="2">
    <source>
        <dbReference type="SAM" id="Phobius"/>
    </source>
</evidence>
<keyword evidence="4" id="KW-1185">Reference proteome</keyword>
<sequence>MSVSEYASMEAEVRGGDPPRLQIDIRLHSAGGGAFGPGPGEIERAIRDGVREALRDAQLERLTLAANARPKARGWLRRALGFLVCVGIGAVASLAVTSYRPRASAVASLEDLGRPAATPGSQSSVVRLPQATPGRPASPQRSAESPPGPSTFGLHEQ</sequence>
<feature type="transmembrane region" description="Helical" evidence="2">
    <location>
        <begin position="79"/>
        <end position="99"/>
    </location>
</feature>
<keyword evidence="2" id="KW-0812">Transmembrane</keyword>
<gene>
    <name evidence="3" type="ORF">DFR50_11280</name>
</gene>
<evidence type="ECO:0000313" key="3">
    <source>
        <dbReference type="EMBL" id="RBP13111.1"/>
    </source>
</evidence>
<accession>A0A366FES9</accession>
<dbReference type="Proteomes" id="UP000253529">
    <property type="component" value="Unassembled WGS sequence"/>
</dbReference>
<name>A0A366FES9_9HYPH</name>
<dbReference type="RefSeq" id="WP_113889527.1">
    <property type="nucleotide sequence ID" value="NZ_QNRK01000012.1"/>
</dbReference>
<evidence type="ECO:0000313" key="4">
    <source>
        <dbReference type="Proteomes" id="UP000253529"/>
    </source>
</evidence>
<keyword evidence="2" id="KW-1133">Transmembrane helix</keyword>
<proteinExistence type="predicted"/>
<keyword evidence="2" id="KW-0472">Membrane</keyword>